<dbReference type="InterPro" id="IPR017517">
    <property type="entry name" value="Maleyloyr_isom"/>
</dbReference>
<dbReference type="SUPFAM" id="SSF109854">
    <property type="entry name" value="DinB/YfiT-like putative metalloenzymes"/>
    <property type="match status" value="1"/>
</dbReference>
<dbReference type="STRING" id="75922.BST47_15855"/>
<evidence type="ECO:0000313" key="2">
    <source>
        <dbReference type="EMBL" id="ORB64761.1"/>
    </source>
</evidence>
<sequence length="207" mass="22820">MSVASEERAALVRTLRTVGPDAPTLCPGWTTRQLVAHLVARERRPDALLGIGVPRFAERRHRIETQIAAGYSWPELVDRLASGPPAYAPLRWLDRVANVHELFVHHEDVRRAAGGWTPRALDDRTLGALRRLTRFFAPALIPGVPARVTLHESDGAVLARFGAGVEVSVTGPPGELLLFAFGRNETRVEFAGDAEVVDAVRRAERRF</sequence>
<dbReference type="Pfam" id="PF11716">
    <property type="entry name" value="MDMPI_N"/>
    <property type="match status" value="1"/>
</dbReference>
<proteinExistence type="predicted"/>
<comment type="caution">
    <text evidence="2">The sequence shown here is derived from an EMBL/GenBank/DDBJ whole genome shotgun (WGS) entry which is preliminary data.</text>
</comment>
<name>A0A1X0JPL5_9MYCO</name>
<dbReference type="NCBIfam" id="TIGR03083">
    <property type="entry name" value="maleylpyruvate isomerase family mycothiol-dependent enzyme"/>
    <property type="match status" value="1"/>
</dbReference>
<dbReference type="EMBL" id="MVIM01000007">
    <property type="protein sequence ID" value="ORB64761.1"/>
    <property type="molecule type" value="Genomic_DNA"/>
</dbReference>
<dbReference type="GO" id="GO:0046872">
    <property type="term" value="F:metal ion binding"/>
    <property type="evidence" value="ECO:0007669"/>
    <property type="project" value="InterPro"/>
</dbReference>
<dbReference type="InterPro" id="IPR024344">
    <property type="entry name" value="MDMPI_metal-binding"/>
</dbReference>
<dbReference type="InterPro" id="IPR017519">
    <property type="entry name" value="CHP03085"/>
</dbReference>
<evidence type="ECO:0000313" key="3">
    <source>
        <dbReference type="Proteomes" id="UP000192411"/>
    </source>
</evidence>
<dbReference type="Proteomes" id="UP000192411">
    <property type="component" value="Unassembled WGS sequence"/>
</dbReference>
<dbReference type="NCBIfam" id="TIGR03085">
    <property type="entry name" value="TIGR03085 family metal-binding protein"/>
    <property type="match status" value="1"/>
</dbReference>
<feature type="domain" description="Mycothiol-dependent maleylpyruvate isomerase metal-binding" evidence="1">
    <location>
        <begin position="5"/>
        <end position="131"/>
    </location>
</feature>
<reference evidence="2 3" key="1">
    <citation type="submission" date="2017-02" db="EMBL/GenBank/DDBJ databases">
        <title>The new phylogeny of genus Mycobacterium.</title>
        <authorList>
            <person name="Tortoli E."/>
            <person name="Trovato A."/>
            <person name="Cirillo D.M."/>
        </authorList>
    </citation>
    <scope>NUCLEOTIDE SEQUENCE [LARGE SCALE GENOMIC DNA]</scope>
    <source>
        <strain evidence="2 3">DSM 44338</strain>
    </source>
</reference>
<dbReference type="OrthoDB" id="3268903at2"/>
<dbReference type="AlphaFoldDB" id="A0A1X0JPL5"/>
<gene>
    <name evidence="2" type="ORF">BST47_15855</name>
</gene>
<protein>
    <submittedName>
        <fullName evidence="2">TIGR03085 family protein</fullName>
    </submittedName>
</protein>
<dbReference type="RefSeq" id="WP_083126459.1">
    <property type="nucleotide sequence ID" value="NZ_MVIM01000007.1"/>
</dbReference>
<dbReference type="InterPro" id="IPR034660">
    <property type="entry name" value="DinB/YfiT-like"/>
</dbReference>
<organism evidence="2 3">
    <name type="scientific">Mycolicibacterium tusciae</name>
    <dbReference type="NCBI Taxonomy" id="75922"/>
    <lineage>
        <taxon>Bacteria</taxon>
        <taxon>Bacillati</taxon>
        <taxon>Actinomycetota</taxon>
        <taxon>Actinomycetes</taxon>
        <taxon>Mycobacteriales</taxon>
        <taxon>Mycobacteriaceae</taxon>
        <taxon>Mycolicibacterium</taxon>
    </lineage>
</organism>
<keyword evidence="3" id="KW-1185">Reference proteome</keyword>
<accession>A0A1X0JPL5</accession>
<evidence type="ECO:0000259" key="1">
    <source>
        <dbReference type="Pfam" id="PF11716"/>
    </source>
</evidence>